<name>A0A1B1V5J7_9ABAC</name>
<dbReference type="EMBL" id="KU659593">
    <property type="protein sequence ID" value="ANW12261.1"/>
    <property type="molecule type" value="Genomic_DNA"/>
</dbReference>
<sequence>MECPFNIKVVISEQFFTFPYEYVVPQTDIGRELVKNLIVYVPTEEDKEYVNVNKLKVFNSVLVVRHESDESVESRAPKKNGTVTIVYWNPILPITEIGAGETRVFSVLLTNDLFYCNTMILDHKSPICPIEFHSKIEYKNLRPIAGETPLYHLKELLDENVNNFLICFNRETSTIIKILNIKRILSIFEFRKKNPARYLIYLPDAEVDSIYNKLMWERTRRLMKGDIPNSCVYVNKQNLHYIKLSQEMLGIKQHSQSVVDFVELFQSLILPYRIVPDAIIKLNTLVQRPKQHVRVYCKNDSVAITSYGSVPNNLPDDNPVSFDYADINNNKHLYLVRSTLMSVSDIDNLTVTAARYNYFL</sequence>
<proteinExistence type="predicted"/>
<protein>
    <submittedName>
        <fullName evidence="1">Ac109</fullName>
    </submittedName>
</protein>
<accession>A0A1B1V5J7</accession>
<evidence type="ECO:0000313" key="1">
    <source>
        <dbReference type="EMBL" id="ANW12261.1"/>
    </source>
</evidence>
<dbReference type="Pfam" id="PF05054">
    <property type="entry name" value="AcMNPV_Ac109"/>
    <property type="match status" value="2"/>
</dbReference>
<gene>
    <name evidence="1" type="primary">masp1.28</name>
</gene>
<reference evidence="1" key="1">
    <citation type="submission" date="2016-01" db="EMBL/GenBank/DDBJ databases">
        <authorList>
            <person name="Oliw E.H."/>
        </authorList>
    </citation>
    <scope>NUCLEOTIDE SEQUENCE</scope>
    <source>
        <strain evidence="1">164</strain>
    </source>
</reference>
<organism evidence="1">
    <name type="scientific">Malacosoma sp. alphabaculovirus</name>
    <dbReference type="NCBI Taxonomy" id="1881632"/>
    <lineage>
        <taxon>Viruses</taxon>
        <taxon>Viruses incertae sedis</taxon>
        <taxon>Naldaviricetes</taxon>
        <taxon>Lefavirales</taxon>
        <taxon>Baculoviridae</taxon>
        <taxon>Alphabaculovirus</taxon>
    </lineage>
</organism>
<dbReference type="InterPro" id="IPR007748">
    <property type="entry name" value="AcMNPV_Orf109"/>
</dbReference>